<dbReference type="GeneID" id="106161245"/>
<sequence length="242" mass="26103">MDIPAFVGYTNDNSTSLFSACVSTAPVGTLPLSCGDNTRCVTNPLFSVITRSTQACLCPLTSYPLPNGTCQTITGTPCQVAEDCEVKSIDCIGVTGWGLDAALTQFVASFVLALCRITVEYNYQIPVWTCTPSNQCDFIGLATPSTFTTVGRRKREVNESPEAVEEDHGARITESLSRITRSETESDVKQEVLSVGEVKKRPKRGPTTFACTPSVLLWANILTIFGFGGQSSVFEFTCEVPP</sequence>
<name>A0A1S3I897_LINAN</name>
<dbReference type="KEGG" id="lak:106161245"/>
<evidence type="ECO:0000313" key="1">
    <source>
        <dbReference type="Proteomes" id="UP000085678"/>
    </source>
</evidence>
<dbReference type="AlphaFoldDB" id="A0A1S3I897"/>
<protein>
    <submittedName>
        <fullName evidence="2">Uncharacterized protein LOC106161245</fullName>
    </submittedName>
</protein>
<dbReference type="InParanoid" id="A0A1S3I897"/>
<gene>
    <name evidence="2" type="primary">LOC106161245</name>
</gene>
<keyword evidence="1" id="KW-1185">Reference proteome</keyword>
<proteinExistence type="predicted"/>
<dbReference type="Proteomes" id="UP000085678">
    <property type="component" value="Unplaced"/>
</dbReference>
<reference evidence="2" key="2">
    <citation type="submission" date="2025-08" db="UniProtKB">
        <authorList>
            <consortium name="RefSeq"/>
        </authorList>
    </citation>
    <scope>IDENTIFICATION</scope>
</reference>
<dbReference type="RefSeq" id="XP_013393599.1">
    <property type="nucleotide sequence ID" value="XM_013538145.1"/>
</dbReference>
<evidence type="ECO:0000313" key="2">
    <source>
        <dbReference type="RefSeq" id="XP_013393599.1"/>
    </source>
</evidence>
<accession>A0A1S3I897</accession>
<reference evidence="2" key="1">
    <citation type="journal article" date="2015" name="Nat. Commun.">
        <title>The Lingula genome provides insights into brachiopod evolution and the origin of phosphate biomineralization.</title>
        <authorList>
            <person name="Luo Y.J."/>
            <person name="Takeuchi T."/>
            <person name="Koyanagi R."/>
            <person name="Yamada L."/>
            <person name="Kanda M."/>
            <person name="Khalturina M."/>
            <person name="Fujie M."/>
            <person name="Yamasaki S.I."/>
            <person name="Endo K."/>
            <person name="Satoh N."/>
        </authorList>
    </citation>
    <scope>NUCLEOTIDE SEQUENCE</scope>
</reference>
<organism evidence="1 2">
    <name type="scientific">Lingula anatina</name>
    <name type="common">Brachiopod</name>
    <name type="synonym">Lingula unguis</name>
    <dbReference type="NCBI Taxonomy" id="7574"/>
    <lineage>
        <taxon>Eukaryota</taxon>
        <taxon>Metazoa</taxon>
        <taxon>Spiralia</taxon>
        <taxon>Lophotrochozoa</taxon>
        <taxon>Brachiopoda</taxon>
        <taxon>Linguliformea</taxon>
        <taxon>Lingulata</taxon>
        <taxon>Lingulida</taxon>
        <taxon>Linguloidea</taxon>
        <taxon>Lingulidae</taxon>
        <taxon>Lingula</taxon>
    </lineage>
</organism>